<name>A0A383XQ18_9GAMM</name>
<dbReference type="GO" id="GO:0016020">
    <property type="term" value="C:membrane"/>
    <property type="evidence" value="ECO:0007669"/>
    <property type="project" value="TreeGrafter"/>
</dbReference>
<feature type="domain" description="Ketoreductase" evidence="4">
    <location>
        <begin position="6"/>
        <end position="190"/>
    </location>
</feature>
<evidence type="ECO:0000256" key="1">
    <source>
        <dbReference type="ARBA" id="ARBA00006484"/>
    </source>
</evidence>
<dbReference type="PRINTS" id="PR00080">
    <property type="entry name" value="SDRFAMILY"/>
</dbReference>
<evidence type="ECO:0000256" key="2">
    <source>
        <dbReference type="ARBA" id="ARBA00023002"/>
    </source>
</evidence>
<dbReference type="PRINTS" id="PR00081">
    <property type="entry name" value="GDHRDH"/>
</dbReference>
<dbReference type="Gene3D" id="3.40.50.720">
    <property type="entry name" value="NAD(P)-binding Rossmann-like Domain"/>
    <property type="match status" value="1"/>
</dbReference>
<dbReference type="Pfam" id="PF00106">
    <property type="entry name" value="adh_short"/>
    <property type="match status" value="1"/>
</dbReference>
<gene>
    <name evidence="5" type="ORF">DEH80_16000</name>
</gene>
<dbReference type="AlphaFoldDB" id="A0A383XQ18"/>
<comment type="similarity">
    <text evidence="1 3">Belongs to the short-chain dehydrogenases/reductases (SDR) family.</text>
</comment>
<dbReference type="PANTHER" id="PTHR44196">
    <property type="entry name" value="DEHYDROGENASE/REDUCTASE SDR FAMILY MEMBER 7B"/>
    <property type="match status" value="1"/>
</dbReference>
<dbReference type="Proteomes" id="UP000251800">
    <property type="component" value="Unassembled WGS sequence"/>
</dbReference>
<keyword evidence="2" id="KW-0560">Oxidoreductase</keyword>
<dbReference type="SUPFAM" id="SSF51735">
    <property type="entry name" value="NAD(P)-binding Rossmann-fold domains"/>
    <property type="match status" value="1"/>
</dbReference>
<dbReference type="NCBIfam" id="NF004825">
    <property type="entry name" value="PRK06181.1"/>
    <property type="match status" value="1"/>
</dbReference>
<dbReference type="EMBL" id="QEQK01000019">
    <property type="protein sequence ID" value="PWN54722.1"/>
    <property type="molecule type" value="Genomic_DNA"/>
</dbReference>
<protein>
    <submittedName>
        <fullName evidence="5">Short chain dehydrogenase</fullName>
    </submittedName>
</protein>
<sequence>MEVRGKRVWVTGASSGIGAALAVAFAEAGARVVLSARRQAELEQVAERCGDDSLVVTLDVTDQASIDAAVQRVNDAWGGVDILVNNAGITQRSRATETDMTVYRRLLEVNLFGTIALTSAMLPGMLERGEGQIVCMSSIAGKVGAPLRTGYCAAKHAVVGYSDALRAEVQDHGVHVLVVCPGFVNTPISYAALKGDGQAHGSMDADQAAGVPPETVASRTLQAINRGEHEILVGGKEILAAHLKRISPRLLARLTRRVAAQRSR</sequence>
<proteinExistence type="inferred from homology"/>
<accession>A0A383XQ18</accession>
<dbReference type="RefSeq" id="WP_109721530.1">
    <property type="nucleotide sequence ID" value="NZ_QEQK01000019.1"/>
</dbReference>
<dbReference type="InterPro" id="IPR002347">
    <property type="entry name" value="SDR_fam"/>
</dbReference>
<evidence type="ECO:0000313" key="5">
    <source>
        <dbReference type="EMBL" id="PWN54722.1"/>
    </source>
</evidence>
<keyword evidence="6" id="KW-1185">Reference proteome</keyword>
<dbReference type="SMART" id="SM00822">
    <property type="entry name" value="PKS_KR"/>
    <property type="match status" value="1"/>
</dbReference>
<dbReference type="OrthoDB" id="9810734at2"/>
<evidence type="ECO:0000313" key="6">
    <source>
        <dbReference type="Proteomes" id="UP000251800"/>
    </source>
</evidence>
<dbReference type="GO" id="GO:0016616">
    <property type="term" value="F:oxidoreductase activity, acting on the CH-OH group of donors, NAD or NADP as acceptor"/>
    <property type="evidence" value="ECO:0007669"/>
    <property type="project" value="UniProtKB-ARBA"/>
</dbReference>
<dbReference type="FunFam" id="3.40.50.720:FF:000047">
    <property type="entry name" value="NADP-dependent L-serine/L-allo-threonine dehydrogenase"/>
    <property type="match status" value="1"/>
</dbReference>
<reference evidence="5 6" key="1">
    <citation type="submission" date="2018-05" db="EMBL/GenBank/DDBJ databases">
        <title>Abyssibacter profundi OUC007T gen. nov., sp. nov, a marine bacterium isolated from seawater of the Mariana Trench.</title>
        <authorList>
            <person name="Zhou S."/>
        </authorList>
    </citation>
    <scope>NUCLEOTIDE SEQUENCE [LARGE SCALE GENOMIC DNA]</scope>
    <source>
        <strain evidence="5 6">OUC007</strain>
    </source>
</reference>
<evidence type="ECO:0000259" key="4">
    <source>
        <dbReference type="SMART" id="SM00822"/>
    </source>
</evidence>
<dbReference type="InterPro" id="IPR036291">
    <property type="entry name" value="NAD(P)-bd_dom_sf"/>
</dbReference>
<organism evidence="5 6">
    <name type="scientific">Abyssibacter profundi</name>
    <dbReference type="NCBI Taxonomy" id="2182787"/>
    <lineage>
        <taxon>Bacteria</taxon>
        <taxon>Pseudomonadati</taxon>
        <taxon>Pseudomonadota</taxon>
        <taxon>Gammaproteobacteria</taxon>
        <taxon>Chromatiales</taxon>
        <taxon>Oceanococcaceae</taxon>
        <taxon>Abyssibacter</taxon>
    </lineage>
</organism>
<dbReference type="InterPro" id="IPR020904">
    <property type="entry name" value="Sc_DH/Rdtase_CS"/>
</dbReference>
<dbReference type="PIRSF" id="PIRSF000126">
    <property type="entry name" value="11-beta-HSD1"/>
    <property type="match status" value="1"/>
</dbReference>
<dbReference type="PANTHER" id="PTHR44196:SF1">
    <property type="entry name" value="DEHYDROGENASE_REDUCTASE SDR FAMILY MEMBER 7B"/>
    <property type="match status" value="1"/>
</dbReference>
<evidence type="ECO:0000256" key="3">
    <source>
        <dbReference type="RuleBase" id="RU000363"/>
    </source>
</evidence>
<dbReference type="InterPro" id="IPR057326">
    <property type="entry name" value="KR_dom"/>
</dbReference>
<comment type="caution">
    <text evidence="5">The sequence shown here is derived from an EMBL/GenBank/DDBJ whole genome shotgun (WGS) entry which is preliminary data.</text>
</comment>
<dbReference type="PROSITE" id="PS00061">
    <property type="entry name" value="ADH_SHORT"/>
    <property type="match status" value="1"/>
</dbReference>